<sequence length="178" mass="18889">MALPRTRARRGPAAGALALALTLALLGSGCGADDDFSLPDWDAPGQNARVGDLMIRYAHLAEPTGAPWQPGDDVPAYLWVYNKSGGSDRLVGASSPMAASVDIVDADGKRLPDGVELPENDLTELEPGKHHLVLRDVRQVIRGGDATEITLRFEDAGPVTFGIQAQPPVYDESPVPKQ</sequence>
<organism evidence="2 3">
    <name type="scientific">Streptomyces prasinosporus</name>
    <dbReference type="NCBI Taxonomy" id="68256"/>
    <lineage>
        <taxon>Bacteria</taxon>
        <taxon>Bacillati</taxon>
        <taxon>Actinomycetota</taxon>
        <taxon>Actinomycetes</taxon>
        <taxon>Kitasatosporales</taxon>
        <taxon>Streptomycetaceae</taxon>
        <taxon>Streptomyces</taxon>
        <taxon>Streptomyces albogriseolus group</taxon>
    </lineage>
</organism>
<protein>
    <recommendedName>
        <fullName evidence="4">Copper chaperone PCu(A)C</fullName>
    </recommendedName>
</protein>
<dbReference type="Pfam" id="PF04314">
    <property type="entry name" value="PCuAC"/>
    <property type="match status" value="1"/>
</dbReference>
<evidence type="ECO:0000256" key="1">
    <source>
        <dbReference type="SAM" id="SignalP"/>
    </source>
</evidence>
<accession>A0ABP6U5I7</accession>
<gene>
    <name evidence="2" type="ORF">GCM10019016_100700</name>
</gene>
<dbReference type="GeneID" id="97385813"/>
<reference evidence="3" key="1">
    <citation type="journal article" date="2019" name="Int. J. Syst. Evol. Microbiol.">
        <title>The Global Catalogue of Microorganisms (GCM) 10K type strain sequencing project: providing services to taxonomists for standard genome sequencing and annotation.</title>
        <authorList>
            <consortium name="The Broad Institute Genomics Platform"/>
            <consortium name="The Broad Institute Genome Sequencing Center for Infectious Disease"/>
            <person name="Wu L."/>
            <person name="Ma J."/>
        </authorList>
    </citation>
    <scope>NUCLEOTIDE SEQUENCE [LARGE SCALE GENOMIC DNA]</scope>
    <source>
        <strain evidence="3">JCM 4816</strain>
    </source>
</reference>
<dbReference type="PANTHER" id="PTHR36302:SF1">
    <property type="entry name" value="COPPER CHAPERONE PCU(A)C"/>
    <property type="match status" value="1"/>
</dbReference>
<evidence type="ECO:0008006" key="4">
    <source>
        <dbReference type="Google" id="ProtNLM"/>
    </source>
</evidence>
<evidence type="ECO:0000313" key="3">
    <source>
        <dbReference type="Proteomes" id="UP001501455"/>
    </source>
</evidence>
<dbReference type="InterPro" id="IPR058248">
    <property type="entry name" value="Lxx211020-like"/>
</dbReference>
<dbReference type="Proteomes" id="UP001501455">
    <property type="component" value="Unassembled WGS sequence"/>
</dbReference>
<evidence type="ECO:0000313" key="2">
    <source>
        <dbReference type="EMBL" id="GAA3502960.1"/>
    </source>
</evidence>
<dbReference type="InterPro" id="IPR036182">
    <property type="entry name" value="PCuAC_sf"/>
</dbReference>
<keyword evidence="3" id="KW-1185">Reference proteome</keyword>
<feature type="chain" id="PRO_5045864110" description="Copper chaperone PCu(A)C" evidence="1">
    <location>
        <begin position="33"/>
        <end position="178"/>
    </location>
</feature>
<dbReference type="InterPro" id="IPR007410">
    <property type="entry name" value="LpqE-like"/>
</dbReference>
<dbReference type="PROSITE" id="PS51257">
    <property type="entry name" value="PROKAR_LIPOPROTEIN"/>
    <property type="match status" value="1"/>
</dbReference>
<dbReference type="EMBL" id="BAAAXF010000073">
    <property type="protein sequence ID" value="GAA3502960.1"/>
    <property type="molecule type" value="Genomic_DNA"/>
</dbReference>
<dbReference type="RefSeq" id="WP_102642044.1">
    <property type="nucleotide sequence ID" value="NZ_BAAAXF010000073.1"/>
</dbReference>
<proteinExistence type="predicted"/>
<keyword evidence="1" id="KW-0732">Signal</keyword>
<dbReference type="PANTHER" id="PTHR36302">
    <property type="entry name" value="BLR7088 PROTEIN"/>
    <property type="match status" value="1"/>
</dbReference>
<dbReference type="SUPFAM" id="SSF110087">
    <property type="entry name" value="DR1885-like metal-binding protein"/>
    <property type="match status" value="1"/>
</dbReference>
<dbReference type="Gene3D" id="2.60.40.1890">
    <property type="entry name" value="PCu(A)C copper chaperone"/>
    <property type="match status" value="1"/>
</dbReference>
<feature type="signal peptide" evidence="1">
    <location>
        <begin position="1"/>
        <end position="32"/>
    </location>
</feature>
<comment type="caution">
    <text evidence="2">The sequence shown here is derived from an EMBL/GenBank/DDBJ whole genome shotgun (WGS) entry which is preliminary data.</text>
</comment>
<name>A0ABP6U5I7_9ACTN</name>